<protein>
    <submittedName>
        <fullName evidence="1">Uncharacterized protein</fullName>
    </submittedName>
</protein>
<dbReference type="Proteomes" id="UP000315925">
    <property type="component" value="Chromosome"/>
</dbReference>
<accession>A0A516TMH8</accession>
<gene>
    <name evidence="1" type="ORF">kam1_1207</name>
</gene>
<evidence type="ECO:0000313" key="2">
    <source>
        <dbReference type="Proteomes" id="UP000315925"/>
    </source>
</evidence>
<dbReference type="AlphaFoldDB" id="A0A516TMH8"/>
<organism evidence="1 2">
    <name type="scientific">Methylacidiphilum kamchatkense Kam1</name>
    <dbReference type="NCBI Taxonomy" id="1202785"/>
    <lineage>
        <taxon>Bacteria</taxon>
        <taxon>Pseudomonadati</taxon>
        <taxon>Verrucomicrobiota</taxon>
        <taxon>Methylacidiphilae</taxon>
        <taxon>Methylacidiphilales</taxon>
        <taxon>Methylacidiphilaceae</taxon>
        <taxon>Methylacidiphilum (ex Ratnadevi et al. 2023)</taxon>
    </lineage>
</organism>
<reference evidence="2" key="1">
    <citation type="submission" date="2019-03" db="EMBL/GenBank/DDBJ databases">
        <title>Complete genome of Methylacidiphilum kamchatkense Kam1.</title>
        <authorList>
            <person name="Kruse T."/>
            <person name="Murarilal Ratnadevi C."/>
            <person name="Erikstad H.-A."/>
            <person name="Birkeland N.-K."/>
        </authorList>
    </citation>
    <scope>NUCLEOTIDE SEQUENCE [LARGE SCALE GENOMIC DNA]</scope>
    <source>
        <strain evidence="2">kam1</strain>
    </source>
</reference>
<dbReference type="KEGG" id="mkc:kam1_1207"/>
<name>A0A516TMH8_9BACT</name>
<dbReference type="EMBL" id="CP037899">
    <property type="protein sequence ID" value="QDQ42435.1"/>
    <property type="molecule type" value="Genomic_DNA"/>
</dbReference>
<dbReference type="RefSeq" id="WP_244945975.1">
    <property type="nucleotide sequence ID" value="NZ_CP037899.1"/>
</dbReference>
<proteinExistence type="predicted"/>
<sequence>MDNYHNMAIGNQIAMESVSIKDWEFLCSFLLWLASYPRELNAIGWQRKERLLDLQEKAIDLLKQFPLF</sequence>
<evidence type="ECO:0000313" key="1">
    <source>
        <dbReference type="EMBL" id="QDQ42435.1"/>
    </source>
</evidence>